<keyword evidence="1 14" id="KW-0813">Transport</keyword>
<feature type="domain" description="Neurotransmitter-gated ion-channel transmembrane" evidence="16">
    <location>
        <begin position="256"/>
        <end position="463"/>
    </location>
</feature>
<evidence type="ECO:0000256" key="11">
    <source>
        <dbReference type="ARBA" id="ARBA00023286"/>
    </source>
</evidence>
<dbReference type="PRINTS" id="PR00254">
    <property type="entry name" value="NICOTINICR"/>
</dbReference>
<keyword evidence="9" id="KW-0675">Receptor</keyword>
<feature type="chain" id="PRO_5041772159" evidence="14">
    <location>
        <begin position="27"/>
        <end position="465"/>
    </location>
</feature>
<dbReference type="InterPro" id="IPR006201">
    <property type="entry name" value="Neur_channel"/>
</dbReference>
<dbReference type="PRINTS" id="PR00252">
    <property type="entry name" value="NRIONCHANNEL"/>
</dbReference>
<evidence type="ECO:0000256" key="12">
    <source>
        <dbReference type="ARBA" id="ARBA00023303"/>
    </source>
</evidence>
<comment type="similarity">
    <text evidence="14">Belongs to the ligand-gated ion channel (TC 1.A.9) family.</text>
</comment>
<dbReference type="InterPro" id="IPR006029">
    <property type="entry name" value="Neurotrans-gated_channel_TM"/>
</dbReference>
<keyword evidence="5" id="KW-0770">Synapse</keyword>
<keyword evidence="8" id="KW-1015">Disulfide bond</keyword>
<evidence type="ECO:0000256" key="14">
    <source>
        <dbReference type="RuleBase" id="RU000687"/>
    </source>
</evidence>
<evidence type="ECO:0000256" key="3">
    <source>
        <dbReference type="ARBA" id="ARBA00022692"/>
    </source>
</evidence>
<organism evidence="17 18">
    <name type="scientific">Potamilus streckersoni</name>
    <dbReference type="NCBI Taxonomy" id="2493646"/>
    <lineage>
        <taxon>Eukaryota</taxon>
        <taxon>Metazoa</taxon>
        <taxon>Spiralia</taxon>
        <taxon>Lophotrochozoa</taxon>
        <taxon>Mollusca</taxon>
        <taxon>Bivalvia</taxon>
        <taxon>Autobranchia</taxon>
        <taxon>Heteroconchia</taxon>
        <taxon>Palaeoheterodonta</taxon>
        <taxon>Unionida</taxon>
        <taxon>Unionoidea</taxon>
        <taxon>Unionidae</taxon>
        <taxon>Ambleminae</taxon>
        <taxon>Lampsilini</taxon>
        <taxon>Potamilus</taxon>
    </lineage>
</organism>
<gene>
    <name evidence="17" type="ORF">CHS0354_020259</name>
</gene>
<evidence type="ECO:0000256" key="5">
    <source>
        <dbReference type="ARBA" id="ARBA00023018"/>
    </source>
</evidence>
<reference evidence="17" key="2">
    <citation type="journal article" date="2021" name="Genome Biol. Evol.">
        <title>Developing a high-quality reference genome for a parasitic bivalve with doubly uniparental inheritance (Bivalvia: Unionida).</title>
        <authorList>
            <person name="Smith C.H."/>
        </authorList>
    </citation>
    <scope>NUCLEOTIDE SEQUENCE</scope>
    <source>
        <strain evidence="17">CHS0354</strain>
        <tissue evidence="17">Mantle</tissue>
    </source>
</reference>
<keyword evidence="4 14" id="KW-1133">Transmembrane helix</keyword>
<feature type="transmembrane region" description="Helical" evidence="14">
    <location>
        <begin position="312"/>
        <end position="333"/>
    </location>
</feature>
<keyword evidence="12 14" id="KW-0407">Ion channel</keyword>
<dbReference type="InterPro" id="IPR002394">
    <property type="entry name" value="Nicotinic_acetylcholine_rcpt"/>
</dbReference>
<dbReference type="InterPro" id="IPR036734">
    <property type="entry name" value="Neur_chan_lig-bd_sf"/>
</dbReference>
<evidence type="ECO:0000256" key="2">
    <source>
        <dbReference type="ARBA" id="ARBA00022475"/>
    </source>
</evidence>
<feature type="transmembrane region" description="Helical" evidence="14">
    <location>
        <begin position="447"/>
        <end position="464"/>
    </location>
</feature>
<evidence type="ECO:0000256" key="7">
    <source>
        <dbReference type="ARBA" id="ARBA00023136"/>
    </source>
</evidence>
<protein>
    <submittedName>
        <fullName evidence="17">Uncharacterized protein</fullName>
    </submittedName>
</protein>
<dbReference type="InterPro" id="IPR036719">
    <property type="entry name" value="Neuro-gated_channel_TM_sf"/>
</dbReference>
<keyword evidence="6 14" id="KW-0406">Ion transport</keyword>
<evidence type="ECO:0000256" key="13">
    <source>
        <dbReference type="ARBA" id="ARBA00034099"/>
    </source>
</evidence>
<dbReference type="Pfam" id="PF02931">
    <property type="entry name" value="Neur_chan_LBD"/>
    <property type="match status" value="1"/>
</dbReference>
<keyword evidence="18" id="KW-1185">Reference proteome</keyword>
<evidence type="ECO:0000256" key="9">
    <source>
        <dbReference type="ARBA" id="ARBA00023170"/>
    </source>
</evidence>
<dbReference type="Pfam" id="PF02932">
    <property type="entry name" value="Neur_chan_memb"/>
    <property type="match status" value="1"/>
</dbReference>
<dbReference type="GO" id="GO:0004888">
    <property type="term" value="F:transmembrane signaling receptor activity"/>
    <property type="evidence" value="ECO:0007669"/>
    <property type="project" value="InterPro"/>
</dbReference>
<dbReference type="Proteomes" id="UP001195483">
    <property type="component" value="Unassembled WGS sequence"/>
</dbReference>
<keyword evidence="2" id="KW-1003">Cell membrane</keyword>
<dbReference type="InterPro" id="IPR006202">
    <property type="entry name" value="Neur_chan_lig-bd"/>
</dbReference>
<comment type="caution">
    <text evidence="17">The sequence shown here is derived from an EMBL/GenBank/DDBJ whole genome shotgun (WGS) entry which is preliminary data.</text>
</comment>
<keyword evidence="10" id="KW-0325">Glycoprotein</keyword>
<reference evidence="17" key="3">
    <citation type="submission" date="2023-05" db="EMBL/GenBank/DDBJ databases">
        <authorList>
            <person name="Smith C.H."/>
        </authorList>
    </citation>
    <scope>NUCLEOTIDE SEQUENCE</scope>
    <source>
        <strain evidence="17">CHS0354</strain>
        <tissue evidence="17">Mantle</tissue>
    </source>
</reference>
<feature type="transmembrane region" description="Helical" evidence="14">
    <location>
        <begin position="280"/>
        <end position="300"/>
    </location>
</feature>
<reference evidence="17" key="1">
    <citation type="journal article" date="2021" name="Genome Biol. Evol.">
        <title>A High-Quality Reference Genome for a Parasitic Bivalve with Doubly Uniparental Inheritance (Bivalvia: Unionida).</title>
        <authorList>
            <person name="Smith C.H."/>
        </authorList>
    </citation>
    <scope>NUCLEOTIDE SEQUENCE</scope>
    <source>
        <strain evidence="17">CHS0354</strain>
    </source>
</reference>
<dbReference type="AlphaFoldDB" id="A0AAE0S5T6"/>
<comment type="subcellular location">
    <subcellularLocation>
        <location evidence="13">Synaptic cell membrane</location>
        <topology evidence="13">Multi-pass membrane protein</topology>
    </subcellularLocation>
</comment>
<accession>A0AAE0S5T6</accession>
<proteinExistence type="inferred from homology"/>
<evidence type="ECO:0000256" key="6">
    <source>
        <dbReference type="ARBA" id="ARBA00023065"/>
    </source>
</evidence>
<keyword evidence="11" id="KW-1071">Ligand-gated ion channel</keyword>
<dbReference type="Gene3D" id="1.20.58.390">
    <property type="entry name" value="Neurotransmitter-gated ion-channel transmembrane domain"/>
    <property type="match status" value="1"/>
</dbReference>
<dbReference type="PANTHER" id="PTHR18945">
    <property type="entry name" value="NEUROTRANSMITTER GATED ION CHANNEL"/>
    <property type="match status" value="1"/>
</dbReference>
<dbReference type="Gene3D" id="2.70.170.10">
    <property type="entry name" value="Neurotransmitter-gated ion-channel ligand-binding domain"/>
    <property type="match status" value="1"/>
</dbReference>
<dbReference type="EMBL" id="JAEAOA010001233">
    <property type="protein sequence ID" value="KAK3585694.1"/>
    <property type="molecule type" value="Genomic_DNA"/>
</dbReference>
<dbReference type="InterPro" id="IPR038050">
    <property type="entry name" value="Neuro_actylchol_rec"/>
</dbReference>
<feature type="signal peptide" evidence="14">
    <location>
        <begin position="1"/>
        <end position="26"/>
    </location>
</feature>
<keyword evidence="7 14" id="KW-0472">Membrane</keyword>
<dbReference type="FunFam" id="2.70.170.10:FF:000028">
    <property type="entry name" value="AcetylCholine Receptor"/>
    <property type="match status" value="1"/>
</dbReference>
<dbReference type="CDD" id="cd18997">
    <property type="entry name" value="LGIC_ECD_nAChR"/>
    <property type="match status" value="1"/>
</dbReference>
<evidence type="ECO:0000256" key="1">
    <source>
        <dbReference type="ARBA" id="ARBA00022448"/>
    </source>
</evidence>
<dbReference type="SUPFAM" id="SSF90112">
    <property type="entry name" value="Neurotransmitter-gated ion-channel transmembrane pore"/>
    <property type="match status" value="1"/>
</dbReference>
<evidence type="ECO:0000259" key="16">
    <source>
        <dbReference type="Pfam" id="PF02932"/>
    </source>
</evidence>
<keyword evidence="14" id="KW-0732">Signal</keyword>
<evidence type="ECO:0000259" key="15">
    <source>
        <dbReference type="Pfam" id="PF02931"/>
    </source>
</evidence>
<evidence type="ECO:0000256" key="8">
    <source>
        <dbReference type="ARBA" id="ARBA00023157"/>
    </source>
</evidence>
<evidence type="ECO:0000256" key="4">
    <source>
        <dbReference type="ARBA" id="ARBA00022989"/>
    </source>
</evidence>
<dbReference type="GO" id="GO:0045211">
    <property type="term" value="C:postsynaptic membrane"/>
    <property type="evidence" value="ECO:0007669"/>
    <property type="project" value="InterPro"/>
</dbReference>
<dbReference type="SUPFAM" id="SSF63712">
    <property type="entry name" value="Nicotinic receptor ligand binding domain-like"/>
    <property type="match status" value="1"/>
</dbReference>
<evidence type="ECO:0000313" key="17">
    <source>
        <dbReference type="EMBL" id="KAK3585694.1"/>
    </source>
</evidence>
<dbReference type="PROSITE" id="PS00236">
    <property type="entry name" value="NEUROTR_ION_CHANNEL"/>
    <property type="match status" value="1"/>
</dbReference>
<keyword evidence="3 14" id="KW-0812">Transmembrane</keyword>
<dbReference type="GO" id="GO:0022848">
    <property type="term" value="F:acetylcholine-gated monoatomic cation-selective channel activity"/>
    <property type="evidence" value="ECO:0007669"/>
    <property type="project" value="InterPro"/>
</dbReference>
<feature type="transmembrane region" description="Helical" evidence="14">
    <location>
        <begin position="250"/>
        <end position="268"/>
    </location>
</feature>
<dbReference type="InterPro" id="IPR018000">
    <property type="entry name" value="Neurotransmitter_ion_chnl_CS"/>
</dbReference>
<evidence type="ECO:0000256" key="10">
    <source>
        <dbReference type="ARBA" id="ARBA00023180"/>
    </source>
</evidence>
<feature type="domain" description="Neurotransmitter-gated ion-channel ligand-binding" evidence="15">
    <location>
        <begin position="42"/>
        <end position="248"/>
    </location>
</feature>
<sequence length="465" mass="54008">MAPIFRRHVEMVVFFVYLCITNWGHAAVSSSTNNVNLVNAQARLLGYLLDSYDKRVVPLENSSEPVSLSVGIRPINLVHLHEKQEILDTGVYIQQMWSDFRLRWDPPRFEGLHVIHIPVDQLWMPDLSLYNNAEVDFESLNTLAIVFYHGAVYYSPRARIKTMCDINMYKFPFDTQTCHIKLGSWTYDGNRIKLSHFQNNSTLDMSEFTINKEWEVVETRSKINTKYYPCCPEPYEHMQCTLVLKRNPTYYSHVFLLPAVLLALIVPFQFVLPPNSKERLTLGALLLVGMLLLIVMLQDFLPEAHPNLPALALYYCLCMLWISLSIISTIWVINVHERGPRRKKVPEIIRLIFLKTLKKMVCLGDTIYYPLEESETISLRGLDKPVINIDTTSKSSDQTKQYSCKLERDVEEILRYMHNLVVRSTADEARNEIFSEWNQVALVIDRLLCFFFFVTFLVCSFVLLA</sequence>
<name>A0AAE0S5T6_9BIVA</name>
<evidence type="ECO:0000313" key="18">
    <source>
        <dbReference type="Proteomes" id="UP001195483"/>
    </source>
</evidence>